<dbReference type="InterPro" id="IPR029060">
    <property type="entry name" value="PIN-like_dom_sf"/>
</dbReference>
<feature type="repeat" description="WD" evidence="3">
    <location>
        <begin position="1538"/>
        <end position="1573"/>
    </location>
</feature>
<dbReference type="Pfam" id="PF00805">
    <property type="entry name" value="Pentapeptide"/>
    <property type="match status" value="1"/>
</dbReference>
<dbReference type="InterPro" id="IPR001680">
    <property type="entry name" value="WD40_rpt"/>
</dbReference>
<dbReference type="InterPro" id="IPR036322">
    <property type="entry name" value="WD40_repeat_dom_sf"/>
</dbReference>
<gene>
    <name evidence="5" type="ORF">KI688_003139</name>
</gene>
<dbReference type="PRINTS" id="PR00320">
    <property type="entry name" value="GPROTEINBRPT"/>
</dbReference>
<dbReference type="Pfam" id="PF00400">
    <property type="entry name" value="WD40"/>
    <property type="match status" value="11"/>
</dbReference>
<dbReference type="Gene3D" id="3.40.50.1010">
    <property type="entry name" value="5'-nuclease"/>
    <property type="match status" value="1"/>
</dbReference>
<dbReference type="SUPFAM" id="SSF88723">
    <property type="entry name" value="PIN domain-like"/>
    <property type="match status" value="1"/>
</dbReference>
<comment type="caution">
    <text evidence="5">The sequence shown here is derived from an EMBL/GenBank/DDBJ whole genome shotgun (WGS) entry which is preliminary data.</text>
</comment>
<dbReference type="OrthoDB" id="2441096at2759"/>
<accession>A0A9P7XPU4</accession>
<dbReference type="InterPro" id="IPR020472">
    <property type="entry name" value="WD40_PAC1"/>
</dbReference>
<organism evidence="5 6">
    <name type="scientific">Linnemannia hyalina</name>
    <dbReference type="NCBI Taxonomy" id="64524"/>
    <lineage>
        <taxon>Eukaryota</taxon>
        <taxon>Fungi</taxon>
        <taxon>Fungi incertae sedis</taxon>
        <taxon>Mucoromycota</taxon>
        <taxon>Mortierellomycotina</taxon>
        <taxon>Mortierellomycetes</taxon>
        <taxon>Mortierellales</taxon>
        <taxon>Mortierellaceae</taxon>
        <taxon>Linnemannia</taxon>
    </lineage>
</organism>
<dbReference type="PANTHER" id="PTHR19848:SF8">
    <property type="entry name" value="F-BOX AND WD REPEAT DOMAIN CONTAINING 7"/>
    <property type="match status" value="1"/>
</dbReference>
<feature type="region of interest" description="Disordered" evidence="4">
    <location>
        <begin position="305"/>
        <end position="338"/>
    </location>
</feature>
<dbReference type="EMBL" id="JAHRHY010000013">
    <property type="protein sequence ID" value="KAG9064877.1"/>
    <property type="molecule type" value="Genomic_DNA"/>
</dbReference>
<dbReference type="SUPFAM" id="SSF50978">
    <property type="entry name" value="WD40 repeat-like"/>
    <property type="match status" value="2"/>
</dbReference>
<reference evidence="5" key="1">
    <citation type="submission" date="2021-06" db="EMBL/GenBank/DDBJ databases">
        <title>Genome Sequence of Mortierella hyaline Strain SCG-10, a Cold-Adapted, Nitrate-Reducing Fungus Isolated from Soil in Minnesota, USA.</title>
        <authorList>
            <person name="Aldossari N."/>
        </authorList>
    </citation>
    <scope>NUCLEOTIDE SEQUENCE</scope>
    <source>
        <strain evidence="5">SCG-10</strain>
    </source>
</reference>
<evidence type="ECO:0000313" key="6">
    <source>
        <dbReference type="Proteomes" id="UP000707451"/>
    </source>
</evidence>
<feature type="repeat" description="WD" evidence="3">
    <location>
        <begin position="1254"/>
        <end position="1285"/>
    </location>
</feature>
<evidence type="ECO:0000256" key="1">
    <source>
        <dbReference type="ARBA" id="ARBA00022574"/>
    </source>
</evidence>
<dbReference type="Proteomes" id="UP000707451">
    <property type="component" value="Unassembled WGS sequence"/>
</dbReference>
<name>A0A9P7XPU4_9FUNG</name>
<evidence type="ECO:0000256" key="2">
    <source>
        <dbReference type="ARBA" id="ARBA00022737"/>
    </source>
</evidence>
<dbReference type="PROSITE" id="PS00678">
    <property type="entry name" value="WD_REPEATS_1"/>
    <property type="match status" value="3"/>
</dbReference>
<keyword evidence="1 3" id="KW-0853">WD repeat</keyword>
<dbReference type="SUPFAM" id="SSF141571">
    <property type="entry name" value="Pentapeptide repeat-like"/>
    <property type="match status" value="1"/>
</dbReference>
<evidence type="ECO:0000256" key="4">
    <source>
        <dbReference type="SAM" id="MobiDB-lite"/>
    </source>
</evidence>
<feature type="repeat" description="WD" evidence="3">
    <location>
        <begin position="1715"/>
        <end position="1749"/>
    </location>
</feature>
<dbReference type="InterPro" id="IPR019775">
    <property type="entry name" value="WD40_repeat_CS"/>
</dbReference>
<feature type="repeat" description="WD" evidence="3">
    <location>
        <begin position="1580"/>
        <end position="1621"/>
    </location>
</feature>
<feature type="compositionally biased region" description="Low complexity" evidence="4">
    <location>
        <begin position="305"/>
        <end position="322"/>
    </location>
</feature>
<feature type="repeat" description="WD" evidence="3">
    <location>
        <begin position="1453"/>
        <end position="1494"/>
    </location>
</feature>
<keyword evidence="2" id="KW-0677">Repeat</keyword>
<dbReference type="PROSITE" id="PS50082">
    <property type="entry name" value="WD_REPEATS_2"/>
    <property type="match status" value="7"/>
</dbReference>
<keyword evidence="6" id="KW-1185">Reference proteome</keyword>
<evidence type="ECO:0008006" key="7">
    <source>
        <dbReference type="Google" id="ProtNLM"/>
    </source>
</evidence>
<dbReference type="CDD" id="cd00200">
    <property type="entry name" value="WD40"/>
    <property type="match status" value="2"/>
</dbReference>
<protein>
    <recommendedName>
        <fullName evidence="7">WD40 repeat-like protein</fullName>
    </recommendedName>
</protein>
<dbReference type="SMART" id="SM00320">
    <property type="entry name" value="WD40"/>
    <property type="match status" value="13"/>
</dbReference>
<dbReference type="InterPro" id="IPR001646">
    <property type="entry name" value="5peptide_repeat"/>
</dbReference>
<dbReference type="Gene3D" id="2.160.20.80">
    <property type="entry name" value="E3 ubiquitin-protein ligase SopA"/>
    <property type="match status" value="1"/>
</dbReference>
<sequence>MGVKYAWQLLRDKKLLPDSQDKVSPVSTVSKIRVDVCSTHNTPIRYYYSNPTDLHAAHGKLEQWLLKIGDKDSLRFYIDGLPAAEKDQTHVNRHQSRQKALVKASTAISNLESRLAEKKRIRKFHIASANKHLRQAFHWSLEDRMSFVEYMANKGYDIVLCPTESDVLIAKECQPDDAVISCDSDLLFYKTVPVVWRPVGSYKSRRFVPFEKKAVLEALGLSSSMQLTTLAIVSGNDYVSNIPHLAIASNRKILNTIHGDEKSIIQQYLAHPQVKRRTDQETDKWSEESYANAVKVFVMMRQSIASDSSPPPSAASNDSVAPEGPTKDTSEDSAQGASLSYSSLRERMGRFMIAFAVFNTNAYEARVAKRAARDAQSKPEAETKTVNPFATIDKQHPANAHQYRPRFSSKVRFEPSKEQPVPAISMQYILKPWKEPPEKPSLPEPSEKRPVAAIKTEISEDNRFGRKEIMSALWFEHPIVTLDLDRLSSNVHVAVENDPLAKVIVECIRGAVRVACDSKRECQMLIGLYLEDLFYPPSRPGAPRPSAPVAKISQEDQAILDNLCPRLSSNEMGNDNNNVSSAGDGQDDGSNTPFIHTFLTFLYSGNLPKKSRTGSAVNSFIARLQEMGHLEKSQVAKADVLKSVKEYTPNYVVRSVASQLSAELKRHYKHGAKMVSEKVQTMIKKEKLASDKAVDLTAKMPAIQLFVRANATAGRPWRLSPLSSEENGYMTFTEIELAAFLHKRDELHPILKKLIGCKDERRLAQADVIKDWLPFQTPGVLIQRLIAPVDPRTPDGDRLCGRQKKEAGIAAAVRVVEPEELRAHLNTLRGDGFDPRAYQEKGYFLCGSIKTDGHQLQLLAYKVRELNSVKFKRYRNDVLPNRLLTTTAGTSDFLTEVRNVFKTTADVERLLGCAPDETDKDQHELSNIRITRVQLYDYFVNEWLRVNLLRLEGNALSNMERQTLKHMTETGFVLLGVGYSKKLALAIFDKHDGNPVVQYIHLSHKNTWKADFFGFDPEVIFLRESSPLTRTGSLYQFIHRSVQEYFFSRNIFDPDTHKNDDDFGPKPHNSLSDVQSLDHNGPLFTRSLLNEPSIIQFLCERVKQSPTFEKQLRAVVEMSKTKTSATTAAANAITILVRARVRFNGADLRGIRIPGADLSGGQFDCGQFQGADLREVNLARTWLRQADFGQARMEGVRFGELPYLKATCGVNACTYSSDGKYLALALEDGSISIYDTITWTSTQHIKVATDTFCLAFSPDSRQFVTGNRDSTARLWDCASGRVLSYMQGHTRHLRSMAFSPCGKRFASAGYLETRLWDAENGTILFTLMGHTKEIEAVVYSPDGRLVVSGSLDGTIRFWDALLGEQVAVRAALHGEVMCLAYSSDGLWIGTGHLQGNIQLWDATTGEPGLVLCGHTGIVTRTAFSPNNLLLASSGEDSTVRLWDVLTGAFVSVFPGHTGGITGLSFSPDGLQIASGDRDHIVRLWDVKKSGAIPLDSEDVSGTAPIVTYTPDGQQIFTVNTKGVVSQWDALKGVPQMEQRNNALRITSIAFSPGATMFATGSDDGVVQLWNFRTCQPGPALRELTAFVDCLALSPCGRWIAFAGQDGFVRLWDSHTGERRIAHLLSNRSLDDLVFSPTGNQFTTASTRFIRTFNRQTMEPLTTLRLEAPPWETAYLGPGIVKTLTYSPRGEQLAIGTIRGSIYLWNTSSETPQGALFGGTDQIYCVSYSPCGRWIAAGSGDKSIRLWDLQCIGMAECHSWMAMVQGLFGRVESIAWNPKEDHLQFATGCSDGSICVWRVVSVEKIVRIELVWGSNTGRLFPVNVDIEDAIDLDPSNGKLLRQCGGKPGWSFFDDDHEERRKEEVIWALGNGSSREGKEDNLSTWDENMREGWTNWRQWSLNSKNVTEDDSMWFVGPGRRVKNEAKIGIERCTTGFLLEDETNVHHDSHDP</sequence>
<feature type="repeat" description="WD" evidence="3">
    <location>
        <begin position="1411"/>
        <end position="1452"/>
    </location>
</feature>
<feature type="repeat" description="WD" evidence="3">
    <location>
        <begin position="1327"/>
        <end position="1368"/>
    </location>
</feature>
<proteinExistence type="predicted"/>
<dbReference type="PROSITE" id="PS50294">
    <property type="entry name" value="WD_REPEATS_REGION"/>
    <property type="match status" value="5"/>
</dbReference>
<dbReference type="PANTHER" id="PTHR19848">
    <property type="entry name" value="WD40 REPEAT PROTEIN"/>
    <property type="match status" value="1"/>
</dbReference>
<dbReference type="InterPro" id="IPR015943">
    <property type="entry name" value="WD40/YVTN_repeat-like_dom_sf"/>
</dbReference>
<evidence type="ECO:0000313" key="5">
    <source>
        <dbReference type="EMBL" id="KAG9064877.1"/>
    </source>
</evidence>
<evidence type="ECO:0000256" key="3">
    <source>
        <dbReference type="PROSITE-ProRule" id="PRU00221"/>
    </source>
</evidence>
<dbReference type="Gene3D" id="2.130.10.10">
    <property type="entry name" value="YVTN repeat-like/Quinoprotein amine dehydrogenase"/>
    <property type="match status" value="4"/>
</dbReference>